<dbReference type="GO" id="GO:0016324">
    <property type="term" value="C:apical plasma membrane"/>
    <property type="evidence" value="ECO:0007669"/>
    <property type="project" value="TreeGrafter"/>
</dbReference>
<reference evidence="5 6" key="1">
    <citation type="journal article" date="2007" name="Nature">
        <title>Evolution of genes and genomes on the Drosophila phylogeny.</title>
        <authorList>
            <consortium name="Drosophila 12 Genomes Consortium"/>
            <person name="Clark A.G."/>
            <person name="Eisen M.B."/>
            <person name="Smith D.R."/>
            <person name="Bergman C.M."/>
            <person name="Oliver B."/>
            <person name="Markow T.A."/>
            <person name="Kaufman T.C."/>
            <person name="Kellis M."/>
            <person name="Gelbart W."/>
            <person name="Iyer V.N."/>
            <person name="Pollard D.A."/>
            <person name="Sackton T.B."/>
            <person name="Larracuente A.M."/>
            <person name="Singh N.D."/>
            <person name="Abad J.P."/>
            <person name="Abt D.N."/>
            <person name="Adryan B."/>
            <person name="Aguade M."/>
            <person name="Akashi H."/>
            <person name="Anderson W.W."/>
            <person name="Aquadro C.F."/>
            <person name="Ardell D.H."/>
            <person name="Arguello R."/>
            <person name="Artieri C.G."/>
            <person name="Barbash D.A."/>
            <person name="Barker D."/>
            <person name="Barsanti P."/>
            <person name="Batterham P."/>
            <person name="Batzoglou S."/>
            <person name="Begun D."/>
            <person name="Bhutkar A."/>
            <person name="Blanco E."/>
            <person name="Bosak S.A."/>
            <person name="Bradley R.K."/>
            <person name="Brand A.D."/>
            <person name="Brent M.R."/>
            <person name="Brooks A.N."/>
            <person name="Brown R.H."/>
            <person name="Butlin R.K."/>
            <person name="Caggese C."/>
            <person name="Calvi B.R."/>
            <person name="Bernardo de Carvalho A."/>
            <person name="Caspi A."/>
            <person name="Castrezana S."/>
            <person name="Celniker S.E."/>
            <person name="Chang J.L."/>
            <person name="Chapple C."/>
            <person name="Chatterji S."/>
            <person name="Chinwalla A."/>
            <person name="Civetta A."/>
            <person name="Clifton S.W."/>
            <person name="Comeron J.M."/>
            <person name="Costello J.C."/>
            <person name="Coyne J.A."/>
            <person name="Daub J."/>
            <person name="David R.G."/>
            <person name="Delcher A.L."/>
            <person name="Delehaunty K."/>
            <person name="Do C.B."/>
            <person name="Ebling H."/>
            <person name="Edwards K."/>
            <person name="Eickbush T."/>
            <person name="Evans J.D."/>
            <person name="Filipski A."/>
            <person name="Findeiss S."/>
            <person name="Freyhult E."/>
            <person name="Fulton L."/>
            <person name="Fulton R."/>
            <person name="Garcia A.C."/>
            <person name="Gardiner A."/>
            <person name="Garfield D.A."/>
            <person name="Garvin B.E."/>
            <person name="Gibson G."/>
            <person name="Gilbert D."/>
            <person name="Gnerre S."/>
            <person name="Godfrey J."/>
            <person name="Good R."/>
            <person name="Gotea V."/>
            <person name="Gravely B."/>
            <person name="Greenberg A.J."/>
            <person name="Griffiths-Jones S."/>
            <person name="Gross S."/>
            <person name="Guigo R."/>
            <person name="Gustafson E.A."/>
            <person name="Haerty W."/>
            <person name="Hahn M.W."/>
            <person name="Halligan D.L."/>
            <person name="Halpern A.L."/>
            <person name="Halter G.M."/>
            <person name="Han M.V."/>
            <person name="Heger A."/>
            <person name="Hillier L."/>
            <person name="Hinrichs A.S."/>
            <person name="Holmes I."/>
            <person name="Hoskins R.A."/>
            <person name="Hubisz M.J."/>
            <person name="Hultmark D."/>
            <person name="Huntley M.A."/>
            <person name="Jaffe D.B."/>
            <person name="Jagadeeshan S."/>
            <person name="Jeck W.R."/>
            <person name="Johnson J."/>
            <person name="Jones C.D."/>
            <person name="Jordan W.C."/>
            <person name="Karpen G.H."/>
            <person name="Kataoka E."/>
            <person name="Keightley P.D."/>
            <person name="Kheradpour P."/>
            <person name="Kirkness E.F."/>
            <person name="Koerich L.B."/>
            <person name="Kristiansen K."/>
            <person name="Kudrna D."/>
            <person name="Kulathinal R.J."/>
            <person name="Kumar S."/>
            <person name="Kwok R."/>
            <person name="Lander E."/>
            <person name="Langley C.H."/>
            <person name="Lapoint R."/>
            <person name="Lazzaro B.P."/>
            <person name="Lee S.J."/>
            <person name="Levesque L."/>
            <person name="Li R."/>
            <person name="Lin C.F."/>
            <person name="Lin M.F."/>
            <person name="Lindblad-Toh K."/>
            <person name="Llopart A."/>
            <person name="Long M."/>
            <person name="Low L."/>
            <person name="Lozovsky E."/>
            <person name="Lu J."/>
            <person name="Luo M."/>
            <person name="Machado C.A."/>
            <person name="Makalowski W."/>
            <person name="Marzo M."/>
            <person name="Matsuda M."/>
            <person name="Matzkin L."/>
            <person name="McAllister B."/>
            <person name="McBride C.S."/>
            <person name="McKernan B."/>
            <person name="McKernan K."/>
            <person name="Mendez-Lago M."/>
            <person name="Minx P."/>
            <person name="Mollenhauer M.U."/>
            <person name="Montooth K."/>
            <person name="Mount S.M."/>
            <person name="Mu X."/>
            <person name="Myers E."/>
            <person name="Negre B."/>
            <person name="Newfeld S."/>
            <person name="Nielsen R."/>
            <person name="Noor M.A."/>
            <person name="O'Grady P."/>
            <person name="Pachter L."/>
            <person name="Papaceit M."/>
            <person name="Parisi M.J."/>
            <person name="Parisi M."/>
            <person name="Parts L."/>
            <person name="Pedersen J.S."/>
            <person name="Pesole G."/>
            <person name="Phillippy A.M."/>
            <person name="Ponting C.P."/>
            <person name="Pop M."/>
            <person name="Porcelli D."/>
            <person name="Powell J.R."/>
            <person name="Prohaska S."/>
            <person name="Pruitt K."/>
            <person name="Puig M."/>
            <person name="Quesneville H."/>
            <person name="Ram K.R."/>
            <person name="Rand D."/>
            <person name="Rasmussen M.D."/>
            <person name="Reed L.K."/>
            <person name="Reenan R."/>
            <person name="Reily A."/>
            <person name="Remington K.A."/>
            <person name="Rieger T.T."/>
            <person name="Ritchie M.G."/>
            <person name="Robin C."/>
            <person name="Rogers Y.H."/>
            <person name="Rohde C."/>
            <person name="Rozas J."/>
            <person name="Rubenfield M.J."/>
            <person name="Ruiz A."/>
            <person name="Russo S."/>
            <person name="Salzberg S.L."/>
            <person name="Sanchez-Gracia A."/>
            <person name="Saranga D.J."/>
            <person name="Sato H."/>
            <person name="Schaeffer S.W."/>
            <person name="Schatz M.C."/>
            <person name="Schlenke T."/>
            <person name="Schwartz R."/>
            <person name="Segarra C."/>
            <person name="Singh R.S."/>
            <person name="Sirot L."/>
            <person name="Sirota M."/>
            <person name="Sisneros N.B."/>
            <person name="Smith C.D."/>
            <person name="Smith T.F."/>
            <person name="Spieth J."/>
            <person name="Stage D.E."/>
            <person name="Stark A."/>
            <person name="Stephan W."/>
            <person name="Strausberg R.L."/>
            <person name="Strempel S."/>
            <person name="Sturgill D."/>
            <person name="Sutton G."/>
            <person name="Sutton G.G."/>
            <person name="Tao W."/>
            <person name="Teichmann S."/>
            <person name="Tobari Y.N."/>
            <person name="Tomimura Y."/>
            <person name="Tsolas J.M."/>
            <person name="Valente V.L."/>
            <person name="Venter E."/>
            <person name="Venter J.C."/>
            <person name="Vicario S."/>
            <person name="Vieira F.G."/>
            <person name="Vilella A.J."/>
            <person name="Villasante A."/>
            <person name="Walenz B."/>
            <person name="Wang J."/>
            <person name="Wasserman M."/>
            <person name="Watts T."/>
            <person name="Wilson D."/>
            <person name="Wilson R.K."/>
            <person name="Wing R.A."/>
            <person name="Wolfner M.F."/>
            <person name="Wong A."/>
            <person name="Wong G.K."/>
            <person name="Wu C.I."/>
            <person name="Wu G."/>
            <person name="Yamamoto D."/>
            <person name="Yang H.P."/>
            <person name="Yang S.P."/>
            <person name="Yorke J.A."/>
            <person name="Yoshida K."/>
            <person name="Zdobnov E."/>
            <person name="Zhang P."/>
            <person name="Zhang Y."/>
            <person name="Zimin A.V."/>
            <person name="Baldwin J."/>
            <person name="Abdouelleil A."/>
            <person name="Abdulkadir J."/>
            <person name="Abebe A."/>
            <person name="Abera B."/>
            <person name="Abreu J."/>
            <person name="Acer S.C."/>
            <person name="Aftuck L."/>
            <person name="Alexander A."/>
            <person name="An P."/>
            <person name="Anderson E."/>
            <person name="Anderson S."/>
            <person name="Arachi H."/>
            <person name="Azer M."/>
            <person name="Bachantsang P."/>
            <person name="Barry A."/>
            <person name="Bayul T."/>
            <person name="Berlin A."/>
            <person name="Bessette D."/>
            <person name="Bloom T."/>
            <person name="Blye J."/>
            <person name="Boguslavskiy L."/>
            <person name="Bonnet C."/>
            <person name="Boukhgalter B."/>
            <person name="Bourzgui I."/>
            <person name="Brown A."/>
            <person name="Cahill P."/>
            <person name="Channer S."/>
            <person name="Cheshatsang Y."/>
            <person name="Chuda L."/>
            <person name="Citroen M."/>
            <person name="Collymore A."/>
            <person name="Cooke P."/>
            <person name="Costello M."/>
            <person name="D'Aco K."/>
            <person name="Daza R."/>
            <person name="De Haan G."/>
            <person name="DeGray S."/>
            <person name="DeMaso C."/>
            <person name="Dhargay N."/>
            <person name="Dooley K."/>
            <person name="Dooley E."/>
            <person name="Doricent M."/>
            <person name="Dorje P."/>
            <person name="Dorjee K."/>
            <person name="Dupes A."/>
            <person name="Elong R."/>
            <person name="Falk J."/>
            <person name="Farina A."/>
            <person name="Faro S."/>
            <person name="Ferguson D."/>
            <person name="Fisher S."/>
            <person name="Foley C.D."/>
            <person name="Franke A."/>
            <person name="Friedrich D."/>
            <person name="Gadbois L."/>
            <person name="Gearin G."/>
            <person name="Gearin C.R."/>
            <person name="Giannoukos G."/>
            <person name="Goode T."/>
            <person name="Graham J."/>
            <person name="Grandbois E."/>
            <person name="Grewal S."/>
            <person name="Gyaltsen K."/>
            <person name="Hafez N."/>
            <person name="Hagos B."/>
            <person name="Hall J."/>
            <person name="Henson C."/>
            <person name="Hollinger A."/>
            <person name="Honan T."/>
            <person name="Huard M.D."/>
            <person name="Hughes L."/>
            <person name="Hurhula B."/>
            <person name="Husby M.E."/>
            <person name="Kamat A."/>
            <person name="Kanga B."/>
            <person name="Kashin S."/>
            <person name="Khazanovich D."/>
            <person name="Kisner P."/>
            <person name="Lance K."/>
            <person name="Lara M."/>
            <person name="Lee W."/>
            <person name="Lennon N."/>
            <person name="Letendre F."/>
            <person name="LeVine R."/>
            <person name="Lipovsky A."/>
            <person name="Liu X."/>
            <person name="Liu J."/>
            <person name="Liu S."/>
            <person name="Lokyitsang T."/>
            <person name="Lokyitsang Y."/>
            <person name="Lubonja R."/>
            <person name="Lui A."/>
            <person name="MacDonald P."/>
            <person name="Magnisalis V."/>
            <person name="Maru K."/>
            <person name="Matthews C."/>
            <person name="McCusker W."/>
            <person name="McDonough S."/>
            <person name="Mehta T."/>
            <person name="Meldrim J."/>
            <person name="Meneus L."/>
            <person name="Mihai O."/>
            <person name="Mihalev A."/>
            <person name="Mihova T."/>
            <person name="Mittelman R."/>
            <person name="Mlenga V."/>
            <person name="Montmayeur A."/>
            <person name="Mulrain L."/>
            <person name="Navidi A."/>
            <person name="Naylor J."/>
            <person name="Negash T."/>
            <person name="Nguyen T."/>
            <person name="Nguyen N."/>
            <person name="Nicol R."/>
            <person name="Norbu C."/>
            <person name="Norbu N."/>
            <person name="Novod N."/>
            <person name="O'Neill B."/>
            <person name="Osman S."/>
            <person name="Markiewicz E."/>
            <person name="Oyono O.L."/>
            <person name="Patti C."/>
            <person name="Phunkhang P."/>
            <person name="Pierre F."/>
            <person name="Priest M."/>
            <person name="Raghuraman S."/>
            <person name="Rege F."/>
            <person name="Reyes R."/>
            <person name="Rise C."/>
            <person name="Rogov P."/>
            <person name="Ross K."/>
            <person name="Ryan E."/>
            <person name="Settipalli S."/>
            <person name="Shea T."/>
            <person name="Sherpa N."/>
            <person name="Shi L."/>
            <person name="Shih D."/>
            <person name="Sparrow T."/>
            <person name="Spaulding J."/>
            <person name="Stalker J."/>
            <person name="Stange-Thomann N."/>
            <person name="Stavropoulos S."/>
            <person name="Stone C."/>
            <person name="Strader C."/>
            <person name="Tesfaye S."/>
            <person name="Thomson T."/>
            <person name="Thoulutsang Y."/>
            <person name="Thoulutsang D."/>
            <person name="Topham K."/>
            <person name="Topping I."/>
            <person name="Tsamla T."/>
            <person name="Vassiliev H."/>
            <person name="Vo A."/>
            <person name="Wangchuk T."/>
            <person name="Wangdi T."/>
            <person name="Weiand M."/>
            <person name="Wilkinson J."/>
            <person name="Wilson A."/>
            <person name="Yadav S."/>
            <person name="Young G."/>
            <person name="Yu Q."/>
            <person name="Zembek L."/>
            <person name="Zhong D."/>
            <person name="Zimmer A."/>
            <person name="Zwirko Z."/>
            <person name="Jaffe D.B."/>
            <person name="Alvarez P."/>
            <person name="Brockman W."/>
            <person name="Butler J."/>
            <person name="Chin C."/>
            <person name="Gnerre S."/>
            <person name="Grabherr M."/>
            <person name="Kleber M."/>
            <person name="Mauceli E."/>
            <person name="MacCallum I."/>
        </authorList>
    </citation>
    <scope>NUCLEOTIDE SEQUENCE [LARGE SCALE GENOMIC DNA]</scope>
    <source>
        <strain evidence="6">Tucson 15287-2541.00</strain>
    </source>
</reference>
<dbReference type="GO" id="GO:0030010">
    <property type="term" value="P:establishment of cell polarity"/>
    <property type="evidence" value="ECO:0007669"/>
    <property type="project" value="TreeGrafter"/>
</dbReference>
<sequence>MKVTVCFGDLRILVPCGPGELLVRDLISEATRRYKKAAGKVSNLPRTPCPPPHPVRTPLHNYVFSSPC</sequence>
<evidence type="ECO:0000256" key="1">
    <source>
        <dbReference type="ARBA" id="ARBA00022618"/>
    </source>
</evidence>
<dbReference type="GO" id="GO:0007155">
    <property type="term" value="P:cell adhesion"/>
    <property type="evidence" value="ECO:0007669"/>
    <property type="project" value="TreeGrafter"/>
</dbReference>
<dbReference type="GO" id="GO:0051301">
    <property type="term" value="P:cell division"/>
    <property type="evidence" value="ECO:0007669"/>
    <property type="project" value="UniProtKB-KW"/>
</dbReference>
<keyword evidence="3" id="KW-0131">Cell cycle</keyword>
<accession>B4JKG0</accession>
<dbReference type="InterPro" id="IPR021922">
    <property type="entry name" value="Par3/HAL_N"/>
</dbReference>
<dbReference type="STRING" id="7222.B4JKG0"/>
<keyword evidence="6" id="KW-1185">Reference proteome</keyword>
<keyword evidence="1" id="KW-0132">Cell division</keyword>
<dbReference type="GO" id="GO:0008104">
    <property type="term" value="P:intracellular protein localization"/>
    <property type="evidence" value="ECO:0007669"/>
    <property type="project" value="TreeGrafter"/>
</dbReference>
<dbReference type="eggNOG" id="KOG3528">
    <property type="taxonomic scope" value="Eukaryota"/>
</dbReference>
<evidence type="ECO:0000313" key="5">
    <source>
        <dbReference type="EMBL" id="EDW00063.1"/>
    </source>
</evidence>
<dbReference type="Proteomes" id="UP000001070">
    <property type="component" value="Unassembled WGS sequence"/>
</dbReference>
<dbReference type="AlphaFoldDB" id="B4JKG0"/>
<dbReference type="InterPro" id="IPR052213">
    <property type="entry name" value="PAR3"/>
</dbReference>
<dbReference type="GO" id="GO:0000226">
    <property type="term" value="P:microtubule cytoskeleton organization"/>
    <property type="evidence" value="ECO:0007669"/>
    <property type="project" value="TreeGrafter"/>
</dbReference>
<dbReference type="PANTHER" id="PTHR16484:SF17">
    <property type="entry name" value="BAZOOKA, ISOFORM B"/>
    <property type="match status" value="1"/>
</dbReference>
<protein>
    <submittedName>
        <fullName evidence="5">GH12055</fullName>
    </submittedName>
</protein>
<dbReference type="Gene3D" id="3.10.20.90">
    <property type="entry name" value="Phosphatidylinositol 3-kinase Catalytic Subunit, Chain A, domain 1"/>
    <property type="match status" value="1"/>
</dbReference>
<proteinExistence type="predicted"/>
<dbReference type="HOGENOM" id="CLU_2796634_0_0_1"/>
<organism evidence="6">
    <name type="scientific">Drosophila grimshawi</name>
    <name type="common">Hawaiian fruit fly</name>
    <name type="synonym">Idiomyia grimshawi</name>
    <dbReference type="NCBI Taxonomy" id="7222"/>
    <lineage>
        <taxon>Eukaryota</taxon>
        <taxon>Metazoa</taxon>
        <taxon>Ecdysozoa</taxon>
        <taxon>Arthropoda</taxon>
        <taxon>Hexapoda</taxon>
        <taxon>Insecta</taxon>
        <taxon>Pterygota</taxon>
        <taxon>Neoptera</taxon>
        <taxon>Endopterygota</taxon>
        <taxon>Diptera</taxon>
        <taxon>Brachycera</taxon>
        <taxon>Muscomorpha</taxon>
        <taxon>Ephydroidea</taxon>
        <taxon>Drosophilidae</taxon>
        <taxon>Drosophila</taxon>
        <taxon>Hawaiian Drosophila</taxon>
    </lineage>
</organism>
<evidence type="ECO:0000256" key="2">
    <source>
        <dbReference type="ARBA" id="ARBA00022737"/>
    </source>
</evidence>
<evidence type="ECO:0000259" key="4">
    <source>
        <dbReference type="Pfam" id="PF12053"/>
    </source>
</evidence>
<dbReference type="GO" id="GO:0043296">
    <property type="term" value="C:apical junction complex"/>
    <property type="evidence" value="ECO:0007669"/>
    <property type="project" value="TreeGrafter"/>
</dbReference>
<dbReference type="SMR" id="B4JKG0"/>
<dbReference type="GO" id="GO:0005938">
    <property type="term" value="C:cell cortex"/>
    <property type="evidence" value="ECO:0007669"/>
    <property type="project" value="TreeGrafter"/>
</dbReference>
<dbReference type="GO" id="GO:0045197">
    <property type="term" value="P:establishment or maintenance of epithelial cell apical/basal polarity"/>
    <property type="evidence" value="ECO:0007669"/>
    <property type="project" value="TreeGrafter"/>
</dbReference>
<evidence type="ECO:0000256" key="3">
    <source>
        <dbReference type="ARBA" id="ARBA00023306"/>
    </source>
</evidence>
<dbReference type="PANTHER" id="PTHR16484">
    <property type="entry name" value="PARTITIONING DEFECTIVE 3 RELATED"/>
    <property type="match status" value="1"/>
</dbReference>
<dbReference type="OMA" id="HNYVFSS"/>
<feature type="domain" description="Par3/HAL N-terminal" evidence="4">
    <location>
        <begin position="1"/>
        <end position="43"/>
    </location>
</feature>
<dbReference type="GO" id="GO:0051660">
    <property type="term" value="P:establishment of centrosome localization"/>
    <property type="evidence" value="ECO:0007669"/>
    <property type="project" value="TreeGrafter"/>
</dbReference>
<dbReference type="GO" id="GO:0035091">
    <property type="term" value="F:phosphatidylinositol binding"/>
    <property type="evidence" value="ECO:0007669"/>
    <property type="project" value="TreeGrafter"/>
</dbReference>
<dbReference type="EMBL" id="CH916370">
    <property type="protein sequence ID" value="EDW00063.1"/>
    <property type="molecule type" value="Genomic_DNA"/>
</dbReference>
<dbReference type="GO" id="GO:0005912">
    <property type="term" value="C:adherens junction"/>
    <property type="evidence" value="ECO:0007669"/>
    <property type="project" value="TreeGrafter"/>
</dbReference>
<keyword evidence="2" id="KW-0677">Repeat</keyword>
<gene>
    <name evidence="5" type="primary">Dgri\GH12055</name>
    <name evidence="5" type="ORF">Dgri_GH12055</name>
</gene>
<name>B4JKG0_DROGR</name>
<dbReference type="Pfam" id="PF12053">
    <property type="entry name" value="Par3_HAL_N_term"/>
    <property type="match status" value="1"/>
</dbReference>
<dbReference type="InParanoid" id="B4JKG0"/>
<evidence type="ECO:0000313" key="6">
    <source>
        <dbReference type="Proteomes" id="UP000001070"/>
    </source>
</evidence>